<proteinExistence type="predicted"/>
<accession>A0AB74UT74</accession>
<organism evidence="1">
    <name type="scientific">Rhodanobacter sp. FW102-FHT14D07</name>
    <dbReference type="NCBI Taxonomy" id="3351462"/>
    <lineage>
        <taxon>Bacteria</taxon>
        <taxon>Pseudomonadati</taxon>
        <taxon>Pseudomonadota</taxon>
        <taxon>Gammaproteobacteria</taxon>
        <taxon>Lysobacterales</taxon>
        <taxon>Rhodanobacteraceae</taxon>
        <taxon>Rhodanobacter</taxon>
    </lineage>
</organism>
<reference evidence="1" key="1">
    <citation type="submission" date="2024-10" db="EMBL/GenBank/DDBJ databases">
        <authorList>
            <person name="Lesea H.P."/>
            <person name="Kuehl J.V."/>
            <person name="Chandonia J.-M."/>
        </authorList>
    </citation>
    <scope>NUCLEOTIDE SEQUENCE</scope>
    <source>
        <strain evidence="1">FW102-FHT14D07</strain>
    </source>
</reference>
<protein>
    <submittedName>
        <fullName evidence="1">Uncharacterized protein</fullName>
    </submittedName>
</protein>
<dbReference type="RefSeq" id="WP_395121008.1">
    <property type="nucleotide sequence ID" value="NZ_CP170721.1"/>
</dbReference>
<gene>
    <name evidence="1" type="ORF">ACFYG5_15100</name>
</gene>
<dbReference type="AlphaFoldDB" id="A0AB74UT74"/>
<evidence type="ECO:0000313" key="1">
    <source>
        <dbReference type="EMBL" id="XIA17876.1"/>
    </source>
</evidence>
<name>A0AB74UT74_9GAMM</name>
<dbReference type="EMBL" id="CP170721">
    <property type="protein sequence ID" value="XIA17876.1"/>
    <property type="molecule type" value="Genomic_DNA"/>
</dbReference>
<sequence>MLHSLPEPRPLAKVDPHAADTCSRIFSSCARDAQARTADLFSMHFAC</sequence>